<name>A0A9D4QXL9_DREPO</name>
<dbReference type="GO" id="GO:0005509">
    <property type="term" value="F:calcium ion binding"/>
    <property type="evidence" value="ECO:0007669"/>
    <property type="project" value="InterPro"/>
</dbReference>
<evidence type="ECO:0000256" key="1">
    <source>
        <dbReference type="ARBA" id="ARBA00004251"/>
    </source>
</evidence>
<feature type="non-terminal residue" evidence="16">
    <location>
        <position position="1343"/>
    </location>
</feature>
<dbReference type="InterPro" id="IPR000998">
    <property type="entry name" value="MAM_dom"/>
</dbReference>
<keyword evidence="4 13" id="KW-0245">EGF-like domain</keyword>
<feature type="domain" description="EGF-like" evidence="14">
    <location>
        <begin position="1092"/>
        <end position="1127"/>
    </location>
</feature>
<dbReference type="GO" id="GO:0007154">
    <property type="term" value="P:cell communication"/>
    <property type="evidence" value="ECO:0007669"/>
    <property type="project" value="UniProtKB-ARBA"/>
</dbReference>
<dbReference type="Gene3D" id="2.10.25.10">
    <property type="entry name" value="Laminin"/>
    <property type="match status" value="10"/>
</dbReference>
<dbReference type="FunFam" id="2.10.25.10:FF:000122">
    <property type="entry name" value="Protein crumbs homolog 2"/>
    <property type="match status" value="1"/>
</dbReference>
<keyword evidence="17" id="KW-1185">Reference proteome</keyword>
<feature type="disulfide bond" evidence="13">
    <location>
        <begin position="772"/>
        <end position="781"/>
    </location>
</feature>
<dbReference type="SUPFAM" id="SSF57184">
    <property type="entry name" value="Growth factor receptor domain"/>
    <property type="match status" value="1"/>
</dbReference>
<evidence type="ECO:0000256" key="4">
    <source>
        <dbReference type="ARBA" id="ARBA00022536"/>
    </source>
</evidence>
<feature type="disulfide bond" evidence="13">
    <location>
        <begin position="1096"/>
        <end position="1106"/>
    </location>
</feature>
<evidence type="ECO:0000256" key="6">
    <source>
        <dbReference type="ARBA" id="ARBA00022729"/>
    </source>
</evidence>
<dbReference type="GO" id="GO:0032991">
    <property type="term" value="C:protein-containing complex"/>
    <property type="evidence" value="ECO:0007669"/>
    <property type="project" value="TreeGrafter"/>
</dbReference>
<feature type="domain" description="EGF-like" evidence="14">
    <location>
        <begin position="747"/>
        <end position="782"/>
    </location>
</feature>
<evidence type="ECO:0000256" key="12">
    <source>
        <dbReference type="ARBA" id="ARBA00023180"/>
    </source>
</evidence>
<reference evidence="16" key="2">
    <citation type="submission" date="2020-11" db="EMBL/GenBank/DDBJ databases">
        <authorList>
            <person name="McCartney M.A."/>
            <person name="Auch B."/>
            <person name="Kono T."/>
            <person name="Mallez S."/>
            <person name="Becker A."/>
            <person name="Gohl D.M."/>
            <person name="Silverstein K.A.T."/>
            <person name="Koren S."/>
            <person name="Bechman K.B."/>
            <person name="Herman A."/>
            <person name="Abrahante J.E."/>
            <person name="Garbe J."/>
        </authorList>
    </citation>
    <scope>NUCLEOTIDE SEQUENCE</scope>
    <source>
        <strain evidence="16">Duluth1</strain>
        <tissue evidence="16">Whole animal</tissue>
    </source>
</reference>
<dbReference type="Pfam" id="PF00008">
    <property type="entry name" value="EGF"/>
    <property type="match status" value="5"/>
</dbReference>
<keyword evidence="12" id="KW-0325">Glycoprotein</keyword>
<dbReference type="InterPro" id="IPR018097">
    <property type="entry name" value="EGF_Ca-bd_CS"/>
</dbReference>
<evidence type="ECO:0000256" key="10">
    <source>
        <dbReference type="ARBA" id="ARBA00023136"/>
    </source>
</evidence>
<feature type="domain" description="EGF-like" evidence="14">
    <location>
        <begin position="979"/>
        <end position="1014"/>
    </location>
</feature>
<dbReference type="SMART" id="SM00137">
    <property type="entry name" value="MAM"/>
    <property type="match status" value="1"/>
</dbReference>
<dbReference type="GO" id="GO:0005886">
    <property type="term" value="C:plasma membrane"/>
    <property type="evidence" value="ECO:0007669"/>
    <property type="project" value="UniProtKB-SubCell"/>
</dbReference>
<evidence type="ECO:0000256" key="2">
    <source>
        <dbReference type="ARBA" id="ARBA00009738"/>
    </source>
</evidence>
<dbReference type="SMART" id="SM00179">
    <property type="entry name" value="EGF_CA"/>
    <property type="match status" value="7"/>
</dbReference>
<dbReference type="InterPro" id="IPR000152">
    <property type="entry name" value="EGF-type_Asp/Asn_hydroxyl_site"/>
</dbReference>
<feature type="domain" description="EGF-like" evidence="14">
    <location>
        <begin position="707"/>
        <end position="745"/>
    </location>
</feature>
<evidence type="ECO:0000259" key="14">
    <source>
        <dbReference type="PROSITE" id="PS50026"/>
    </source>
</evidence>
<protein>
    <submittedName>
        <fullName evidence="16">Uncharacterized protein</fullName>
    </submittedName>
</protein>
<evidence type="ECO:0000256" key="9">
    <source>
        <dbReference type="ARBA" id="ARBA00022989"/>
    </source>
</evidence>
<dbReference type="InterPro" id="IPR013320">
    <property type="entry name" value="ConA-like_dom_sf"/>
</dbReference>
<keyword evidence="11 13" id="KW-1015">Disulfide bond</keyword>
<evidence type="ECO:0000256" key="11">
    <source>
        <dbReference type="ARBA" id="ARBA00023157"/>
    </source>
</evidence>
<feature type="domain" description="MAM" evidence="15">
    <location>
        <begin position="785"/>
        <end position="950"/>
    </location>
</feature>
<evidence type="ECO:0000313" key="16">
    <source>
        <dbReference type="EMBL" id="KAH3846512.1"/>
    </source>
</evidence>
<dbReference type="FunFam" id="2.10.25.10:FF:000472">
    <property type="entry name" value="Uncharacterized protein, isoform A"/>
    <property type="match status" value="1"/>
</dbReference>
<evidence type="ECO:0000259" key="15">
    <source>
        <dbReference type="PROSITE" id="PS50060"/>
    </source>
</evidence>
<feature type="disulfide bond" evidence="13">
    <location>
        <begin position="1117"/>
        <end position="1126"/>
    </location>
</feature>
<feature type="domain" description="EGF-like" evidence="14">
    <location>
        <begin position="123"/>
        <end position="159"/>
    </location>
</feature>
<dbReference type="FunFam" id="2.10.25.10:FF:000391">
    <property type="entry name" value="Weary, isoform C"/>
    <property type="match status" value="1"/>
</dbReference>
<gene>
    <name evidence="16" type="ORF">DPMN_088814</name>
</gene>
<evidence type="ECO:0000256" key="3">
    <source>
        <dbReference type="ARBA" id="ARBA00022475"/>
    </source>
</evidence>
<evidence type="ECO:0000256" key="13">
    <source>
        <dbReference type="PROSITE-ProRule" id="PRU00076"/>
    </source>
</evidence>
<dbReference type="PROSITE" id="PS01186">
    <property type="entry name" value="EGF_2"/>
    <property type="match status" value="9"/>
</dbReference>
<dbReference type="FunFam" id="2.10.25.10:FF:000434">
    <property type="entry name" value="Predicted protein"/>
    <property type="match status" value="1"/>
</dbReference>
<dbReference type="PROSITE" id="PS01187">
    <property type="entry name" value="EGF_CA"/>
    <property type="match status" value="1"/>
</dbReference>
<feature type="disulfide bond" evidence="13">
    <location>
        <begin position="467"/>
        <end position="476"/>
    </location>
</feature>
<feature type="domain" description="EGF-like" evidence="14">
    <location>
        <begin position="1016"/>
        <end position="1052"/>
    </location>
</feature>
<dbReference type="SUPFAM" id="SSF57196">
    <property type="entry name" value="EGF/Laminin"/>
    <property type="match status" value="6"/>
</dbReference>
<keyword evidence="8" id="KW-0106">Calcium</keyword>
<dbReference type="InterPro" id="IPR051022">
    <property type="entry name" value="Notch_Cell-Fate_Det"/>
</dbReference>
<dbReference type="GO" id="GO:0007157">
    <property type="term" value="P:heterophilic cell-cell adhesion via plasma membrane cell adhesion molecules"/>
    <property type="evidence" value="ECO:0007669"/>
    <property type="project" value="TreeGrafter"/>
</dbReference>
<comment type="subcellular location">
    <subcellularLocation>
        <location evidence="1">Cell membrane</location>
        <topology evidence="1">Single-pass type I membrane protein</topology>
    </subcellularLocation>
</comment>
<dbReference type="Gene3D" id="2.60.120.200">
    <property type="match status" value="1"/>
</dbReference>
<keyword evidence="7" id="KW-0677">Repeat</keyword>
<dbReference type="Pfam" id="PF00629">
    <property type="entry name" value="MAM"/>
    <property type="match status" value="1"/>
</dbReference>
<comment type="similarity">
    <text evidence="2">Belongs to the nephronectin family.</text>
</comment>
<evidence type="ECO:0000256" key="5">
    <source>
        <dbReference type="ARBA" id="ARBA00022692"/>
    </source>
</evidence>
<dbReference type="GO" id="GO:0023052">
    <property type="term" value="P:signaling"/>
    <property type="evidence" value="ECO:0007669"/>
    <property type="project" value="UniProtKB-ARBA"/>
</dbReference>
<comment type="caution">
    <text evidence="13">Lacks conserved residue(s) required for the propagation of feature annotation.</text>
</comment>
<feature type="disulfide bond" evidence="13">
    <location>
        <begin position="1004"/>
        <end position="1013"/>
    </location>
</feature>
<dbReference type="PROSITE" id="PS00022">
    <property type="entry name" value="EGF_1"/>
    <property type="match status" value="9"/>
</dbReference>
<dbReference type="EMBL" id="JAIWYP010000003">
    <property type="protein sequence ID" value="KAH3846512.1"/>
    <property type="molecule type" value="Genomic_DNA"/>
</dbReference>
<evidence type="ECO:0000313" key="17">
    <source>
        <dbReference type="Proteomes" id="UP000828390"/>
    </source>
</evidence>
<evidence type="ECO:0000256" key="8">
    <source>
        <dbReference type="ARBA" id="ARBA00022837"/>
    </source>
</evidence>
<feature type="disulfide bond" evidence="13">
    <location>
        <begin position="735"/>
        <end position="744"/>
    </location>
</feature>
<accession>A0A9D4QXL9</accession>
<dbReference type="CDD" id="cd06263">
    <property type="entry name" value="MAM"/>
    <property type="match status" value="1"/>
</dbReference>
<keyword evidence="10" id="KW-0472">Membrane</keyword>
<feature type="domain" description="EGF-like" evidence="14">
    <location>
        <begin position="440"/>
        <end position="477"/>
    </location>
</feature>
<dbReference type="InterPro" id="IPR000742">
    <property type="entry name" value="EGF"/>
</dbReference>
<proteinExistence type="inferred from homology"/>
<feature type="domain" description="EGF-like" evidence="14">
    <location>
        <begin position="161"/>
        <end position="199"/>
    </location>
</feature>
<feature type="disulfide bond" evidence="13">
    <location>
        <begin position="983"/>
        <end position="993"/>
    </location>
</feature>
<feature type="disulfide bond" evidence="13">
    <location>
        <begin position="1042"/>
        <end position="1051"/>
    </location>
</feature>
<feature type="domain" description="EGF-like" evidence="14">
    <location>
        <begin position="1138"/>
        <end position="1174"/>
    </location>
</feature>
<dbReference type="SUPFAM" id="SSF49899">
    <property type="entry name" value="Concanavalin A-like lectins/glucanases"/>
    <property type="match status" value="1"/>
</dbReference>
<sequence>KHAHDTVCYEFEFVPYQTRKKRQAPLTSFVPPTPLTRSRFPVTVNESITILLFTTNNGVCEKIQTTSSFMHLLQPVNTNDFDGNSVCMTEMVVQFKATGIEVIALKYGKDERFYTFLVTGGNVTGPCESPNICQNDGVCFARAENNHTCICRKDYIGPSCERGPCSINTTTCQNGGHCFVNNSVTTCVCKPGYDGQNCSKDIVAYTLHENTWPVIDRTSGIVRNISCIAGKECEVYAFVIYSSRPQVALGYTSKGIDASVEIFETDSTRGLYQVRIGIVSKLAVKHTLCLQTFDNDRTNKDEICFDVYVTKDMNGYVWPQDQPHFVSPSLQGDSIVECVTGKQCRVSYTATPGHGYATKCISAFLSTDVPIIPFEYVIYSNCELCQDDKTSNKKCTFDVVFVPTPYITEEKKICLTLTLRGLQVQGETRCFKVANHFSGGMAGCRKLACHNGGFCDSRYENNPVCFCTKGYTGQACETLLNDCYQKFFATNDMIAVEVKCSTNKTCSYPYNVCGSSNVHIGYFSENLYINILTNNFTNASMCKCSHGSVQIISSTPGSYRFCIQAKSRLGLVEDEICPTVRVSNVSNELSVNKNKPHFVLPTLPTLSTVKCKRGVTCHILVFHTEGYTSPQLCPHVKDTSIQHFEMQHIFTSERTAGVCVTDIAFLVPANQDFNERTAFCLKVSIESKQGEERCYSLQFVDNIFSHFEGPCKGMECYGNSLCIANLANNTADCRCQDGYTGTNCNINIDECRSNPCSNGGTCKDINKYQCQCANGYFGNHCQIDIDCDFDNNSFCGWMNAQTGDNFDWILYRGPTPSDGTGPNVDHTLGNSSGTYAFIETSAPRQSNQSAWLHSPLITPDGETYCLSFWYNMFGPTIGELNVYISGNTVTLPWKVLWSQSRDQGPSWLNAKIEINASDPFMITFEGNAGDGYEGDIALDDIALSVGHCVSLTTVSYQTTTVTRMSVPNTSFTTSPHGMHGTGCYGNPCIRGVCYVHLDEYFCLCPSGFEGLNCQIDADECRSQPCKNGGTCEDDVDNFVCHCVHGYTGKLCDTEIDECVSQPCQHGGQCVDGLNHYTCMCLDGFDGEHCQNVLDPCYDSPCMRGTCFAHLSLFLCVCPPGYSGKFCEKGQGACDSHPYIDECSSNPCRNNGICHDEAGGFRCECPRGYSGLHCSNGNERKCFSCSGLGTNVTCNRVTTCNSDEVCYVELSSTSNAHSFSVGCRRKAECINSTSYNCTHCCDKDYCNDGGCGLAGYPSRHQRGPICFDCDDMADMSFCTQVTVCAHNQKCTTYGSPFTGYDGKCITQNTQCGFTGGNEFCQSCCSDDFCNYNCTDSYARTTVKP</sequence>
<organism evidence="16 17">
    <name type="scientific">Dreissena polymorpha</name>
    <name type="common">Zebra mussel</name>
    <name type="synonym">Mytilus polymorpha</name>
    <dbReference type="NCBI Taxonomy" id="45954"/>
    <lineage>
        <taxon>Eukaryota</taxon>
        <taxon>Metazoa</taxon>
        <taxon>Spiralia</taxon>
        <taxon>Lophotrochozoa</taxon>
        <taxon>Mollusca</taxon>
        <taxon>Bivalvia</taxon>
        <taxon>Autobranchia</taxon>
        <taxon>Heteroconchia</taxon>
        <taxon>Euheterodonta</taxon>
        <taxon>Imparidentia</taxon>
        <taxon>Neoheterodontei</taxon>
        <taxon>Myida</taxon>
        <taxon>Dreissenoidea</taxon>
        <taxon>Dreissenidae</taxon>
        <taxon>Dreissena</taxon>
    </lineage>
</organism>
<feature type="disulfide bond" evidence="13">
    <location>
        <begin position="189"/>
        <end position="198"/>
    </location>
</feature>
<feature type="disulfide bond" evidence="13">
    <location>
        <begin position="716"/>
        <end position="733"/>
    </location>
</feature>
<dbReference type="Proteomes" id="UP000828390">
    <property type="component" value="Unassembled WGS sequence"/>
</dbReference>
<dbReference type="GO" id="GO:0045197">
    <property type="term" value="P:establishment or maintenance of epithelial cell apical/basal polarity"/>
    <property type="evidence" value="ECO:0007669"/>
    <property type="project" value="TreeGrafter"/>
</dbReference>
<feature type="disulfide bond" evidence="13">
    <location>
        <begin position="1080"/>
        <end position="1089"/>
    </location>
</feature>
<keyword evidence="6" id="KW-0732">Signal</keyword>
<dbReference type="SMART" id="SM00181">
    <property type="entry name" value="EGF"/>
    <property type="match status" value="10"/>
</dbReference>
<keyword evidence="9" id="KW-1133">Transmembrane helix</keyword>
<feature type="disulfide bond" evidence="13">
    <location>
        <begin position="1164"/>
        <end position="1173"/>
    </location>
</feature>
<dbReference type="PROSITE" id="PS50060">
    <property type="entry name" value="MAM_2"/>
    <property type="match status" value="1"/>
</dbReference>
<evidence type="ECO:0000256" key="7">
    <source>
        <dbReference type="ARBA" id="ARBA00022737"/>
    </source>
</evidence>
<comment type="caution">
    <text evidence="16">The sequence shown here is derived from an EMBL/GenBank/DDBJ whole genome shotgun (WGS) entry which is preliminary data.</text>
</comment>
<keyword evidence="5" id="KW-0812">Transmembrane</keyword>
<dbReference type="InterPro" id="IPR009030">
    <property type="entry name" value="Growth_fac_rcpt_cys_sf"/>
</dbReference>
<keyword evidence="3" id="KW-1003">Cell membrane</keyword>
<dbReference type="PANTHER" id="PTHR24049">
    <property type="entry name" value="CRUMBS FAMILY MEMBER"/>
    <property type="match status" value="1"/>
</dbReference>
<dbReference type="PROSITE" id="PS50026">
    <property type="entry name" value="EGF_3"/>
    <property type="match status" value="10"/>
</dbReference>
<feature type="domain" description="EGF-like" evidence="14">
    <location>
        <begin position="1054"/>
        <end position="1090"/>
    </location>
</feature>
<dbReference type="PANTHER" id="PTHR24049:SF22">
    <property type="entry name" value="DROSOPHILA CRUMBS HOMOLOG"/>
    <property type="match status" value="1"/>
</dbReference>
<dbReference type="PROSITE" id="PS00010">
    <property type="entry name" value="ASX_HYDROXYL"/>
    <property type="match status" value="3"/>
</dbReference>
<dbReference type="InterPro" id="IPR001881">
    <property type="entry name" value="EGF-like_Ca-bd_dom"/>
</dbReference>
<dbReference type="CDD" id="cd00054">
    <property type="entry name" value="EGF_CA"/>
    <property type="match status" value="4"/>
</dbReference>
<reference evidence="16" key="1">
    <citation type="journal article" date="2019" name="bioRxiv">
        <title>The Genome of the Zebra Mussel, Dreissena polymorpha: A Resource for Invasive Species Research.</title>
        <authorList>
            <person name="McCartney M.A."/>
            <person name="Auch B."/>
            <person name="Kono T."/>
            <person name="Mallez S."/>
            <person name="Zhang Y."/>
            <person name="Obille A."/>
            <person name="Becker A."/>
            <person name="Abrahante J.E."/>
            <person name="Garbe J."/>
            <person name="Badalamenti J.P."/>
            <person name="Herman A."/>
            <person name="Mangelson H."/>
            <person name="Liachko I."/>
            <person name="Sullivan S."/>
            <person name="Sone E.D."/>
            <person name="Koren S."/>
            <person name="Silverstein K.A.T."/>
            <person name="Beckman K.B."/>
            <person name="Gohl D.M."/>
        </authorList>
    </citation>
    <scope>NUCLEOTIDE SEQUENCE</scope>
    <source>
        <strain evidence="16">Duluth1</strain>
        <tissue evidence="16">Whole animal</tissue>
    </source>
</reference>